<dbReference type="NCBIfam" id="NF037982">
    <property type="entry name" value="Nramp_1"/>
    <property type="match status" value="1"/>
</dbReference>
<evidence type="ECO:0000313" key="10">
    <source>
        <dbReference type="EMBL" id="KAH7963046.1"/>
    </source>
</evidence>
<dbReference type="GO" id="GO:0005381">
    <property type="term" value="F:iron ion transmembrane transporter activity"/>
    <property type="evidence" value="ECO:0007669"/>
    <property type="project" value="TreeGrafter"/>
</dbReference>
<evidence type="ECO:0000256" key="8">
    <source>
        <dbReference type="SAM" id="Phobius"/>
    </source>
</evidence>
<feature type="transmembrane region" description="Helical" evidence="8">
    <location>
        <begin position="196"/>
        <end position="213"/>
    </location>
</feature>
<gene>
    <name evidence="10" type="ORF">HPB52_019355</name>
</gene>
<dbReference type="GO" id="GO:0005886">
    <property type="term" value="C:plasma membrane"/>
    <property type="evidence" value="ECO:0007669"/>
    <property type="project" value="TreeGrafter"/>
</dbReference>
<dbReference type="VEuPathDB" id="VectorBase:RSAN_034537"/>
<evidence type="ECO:0000256" key="5">
    <source>
        <dbReference type="ARBA" id="ARBA00022701"/>
    </source>
</evidence>
<comment type="caution">
    <text evidence="10">The sequence shown here is derived from an EMBL/GenBank/DDBJ whole genome shotgun (WGS) entry which is preliminary data.</text>
</comment>
<feature type="transmembrane region" description="Helical" evidence="8">
    <location>
        <begin position="282"/>
        <end position="305"/>
    </location>
</feature>
<feature type="transmembrane region" description="Helical" evidence="8">
    <location>
        <begin position="397"/>
        <end position="416"/>
    </location>
</feature>
<keyword evidence="6 8" id="KW-1133">Transmembrane helix</keyword>
<evidence type="ECO:0000313" key="11">
    <source>
        <dbReference type="Proteomes" id="UP000821837"/>
    </source>
</evidence>
<name>A0A9D4T1F7_RHISA</name>
<dbReference type="PANTHER" id="PTHR11706">
    <property type="entry name" value="SOLUTE CARRIER PROTEIN FAMILY 11 MEMBER"/>
    <property type="match status" value="1"/>
</dbReference>
<feature type="transmembrane region" description="Helical" evidence="8">
    <location>
        <begin position="238"/>
        <end position="261"/>
    </location>
</feature>
<evidence type="ECO:0000259" key="9">
    <source>
        <dbReference type="Pfam" id="PF17681"/>
    </source>
</evidence>
<dbReference type="InterPro" id="IPR041470">
    <property type="entry name" value="GCP_N"/>
</dbReference>
<feature type="transmembrane region" description="Helical" evidence="8">
    <location>
        <begin position="491"/>
        <end position="512"/>
    </location>
</feature>
<dbReference type="NCBIfam" id="TIGR01197">
    <property type="entry name" value="nramp"/>
    <property type="match status" value="1"/>
</dbReference>
<organism evidence="10 11">
    <name type="scientific">Rhipicephalus sanguineus</name>
    <name type="common">Brown dog tick</name>
    <name type="synonym">Ixodes sanguineus</name>
    <dbReference type="NCBI Taxonomy" id="34632"/>
    <lineage>
        <taxon>Eukaryota</taxon>
        <taxon>Metazoa</taxon>
        <taxon>Ecdysozoa</taxon>
        <taxon>Arthropoda</taxon>
        <taxon>Chelicerata</taxon>
        <taxon>Arachnida</taxon>
        <taxon>Acari</taxon>
        <taxon>Parasitiformes</taxon>
        <taxon>Ixodida</taxon>
        <taxon>Ixodoidea</taxon>
        <taxon>Ixodidae</taxon>
        <taxon>Rhipicephalinae</taxon>
        <taxon>Rhipicephalus</taxon>
        <taxon>Rhipicephalus</taxon>
    </lineage>
</organism>
<dbReference type="Proteomes" id="UP000821837">
    <property type="component" value="Chromosome 3"/>
</dbReference>
<evidence type="ECO:0000256" key="7">
    <source>
        <dbReference type="ARBA" id="ARBA00023136"/>
    </source>
</evidence>
<sequence>MSLPGDQSLRTYSSIEGLGNGTTSNHKVFEPSDQAYFQQKIEVPYTGETSFSWRKLWAFTGPGFLMSIAYLDPGNIESDLQSGALAEYKLMWVLLSATLLGLMMQRLSARLGVVTGLHLAEMCRRGYPRFPRILLWIMIEVAVVGSDMQEVIGTAIAIFLLSGGRVPLYAGVLITIIDTFTFLLLDKYGLRKLEAFFGFLILVMAFTFGYEYVRVAPDQVRVVEGLFIPWCSHCDSRALLQAVGIVGAVIMPHNLYLHSALVKSRAVDRTDKVQVREANKYFFIEACIALLVSFIINVFVMGVFAHGLFGRTNLDIRNQCMGTEFQDVFANNTESVDVDIYKGGVYLGCAFGMFPLYVWAIGILAAGQSSTMTGTYSGQFIMEGFLNLPISRWMRVLITRLIAIAPTILCAVFGNIEQLSGMNDLLNALMSLQLPFALIPTLTFTTSAAFMGEFRNGTLTKIGASLLSMLVIGINLYFVSNFVRESLPSHWAIYLGVALFGILYLGFNLYLVNSYQLVPTCESVHAVYENTLAALGLAIESSQEDDETRVAEQVIQSFIGKHKEKEAVRFSDLYRRLRSPALDGVLPRRLSLLKLLLFLQDAGEHQGTTRPSLEPYRLSQRRAPSQPTARIEFWPPHVGHAATEGTHEHSTPAGGTQVVGATSHVGQKVLRDVLFSLQGVSSSLVQFHDLPLGSFTVDSECQLSSPQRQIVRNLAVLGRLRILVDGFCRPETLRRGLLCEAFVGALQNEMAEYYRLLALLDTQVTLYFAKLQK</sequence>
<dbReference type="HAMAP" id="MF_00221">
    <property type="entry name" value="NRAMP"/>
    <property type="match status" value="1"/>
</dbReference>
<comment type="similarity">
    <text evidence="2">Belongs to the NRAMP family.</text>
</comment>
<keyword evidence="7 8" id="KW-0472">Membrane</keyword>
<keyword evidence="4 8" id="KW-0812">Transmembrane</keyword>
<proteinExistence type="inferred from homology"/>
<keyword evidence="3" id="KW-0813">Transport</keyword>
<dbReference type="AlphaFoldDB" id="A0A9D4T1F7"/>
<feature type="transmembrane region" description="Helical" evidence="8">
    <location>
        <begin position="345"/>
        <end position="366"/>
    </location>
</feature>
<feature type="transmembrane region" description="Helical" evidence="8">
    <location>
        <begin position="428"/>
        <end position="450"/>
    </location>
</feature>
<dbReference type="PANTHER" id="PTHR11706:SF33">
    <property type="entry name" value="NATURAL RESISTANCE-ASSOCIATED MACROPHAGE PROTEIN 2"/>
    <property type="match status" value="1"/>
</dbReference>
<evidence type="ECO:0000256" key="2">
    <source>
        <dbReference type="ARBA" id="ARBA00006670"/>
    </source>
</evidence>
<accession>A0A9D4T1F7</accession>
<dbReference type="InterPro" id="IPR001046">
    <property type="entry name" value="NRAMP_fam"/>
</dbReference>
<evidence type="ECO:0000256" key="4">
    <source>
        <dbReference type="ARBA" id="ARBA00022692"/>
    </source>
</evidence>
<keyword evidence="5" id="KW-0493">Microtubule</keyword>
<feature type="domain" description="Gamma tubulin complex component protein N-terminal" evidence="9">
    <location>
        <begin position="670"/>
        <end position="768"/>
    </location>
</feature>
<comment type="subcellular location">
    <subcellularLocation>
        <location evidence="1">Membrane</location>
        <topology evidence="1">Multi-pass membrane protein</topology>
    </subcellularLocation>
</comment>
<dbReference type="PRINTS" id="PR00447">
    <property type="entry name" value="NATRESASSCMP"/>
</dbReference>
<feature type="transmembrane region" description="Helical" evidence="8">
    <location>
        <begin position="462"/>
        <end position="479"/>
    </location>
</feature>
<feature type="transmembrane region" description="Helical" evidence="8">
    <location>
        <begin position="166"/>
        <end position="184"/>
    </location>
</feature>
<evidence type="ECO:0000256" key="3">
    <source>
        <dbReference type="ARBA" id="ARBA00022448"/>
    </source>
</evidence>
<evidence type="ECO:0000256" key="6">
    <source>
        <dbReference type="ARBA" id="ARBA00022989"/>
    </source>
</evidence>
<reference evidence="10" key="1">
    <citation type="journal article" date="2020" name="Cell">
        <title>Large-Scale Comparative Analyses of Tick Genomes Elucidate Their Genetic Diversity and Vector Capacities.</title>
        <authorList>
            <consortium name="Tick Genome and Microbiome Consortium (TIGMIC)"/>
            <person name="Jia N."/>
            <person name="Wang J."/>
            <person name="Shi W."/>
            <person name="Du L."/>
            <person name="Sun Y."/>
            <person name="Zhan W."/>
            <person name="Jiang J.F."/>
            <person name="Wang Q."/>
            <person name="Zhang B."/>
            <person name="Ji P."/>
            <person name="Bell-Sakyi L."/>
            <person name="Cui X.M."/>
            <person name="Yuan T.T."/>
            <person name="Jiang B.G."/>
            <person name="Yang W.F."/>
            <person name="Lam T.T."/>
            <person name="Chang Q.C."/>
            <person name="Ding S.J."/>
            <person name="Wang X.J."/>
            <person name="Zhu J.G."/>
            <person name="Ruan X.D."/>
            <person name="Zhao L."/>
            <person name="Wei J.T."/>
            <person name="Ye R.Z."/>
            <person name="Que T.C."/>
            <person name="Du C.H."/>
            <person name="Zhou Y.H."/>
            <person name="Cheng J.X."/>
            <person name="Dai P.F."/>
            <person name="Guo W.B."/>
            <person name="Han X.H."/>
            <person name="Huang E.J."/>
            <person name="Li L.F."/>
            <person name="Wei W."/>
            <person name="Gao Y.C."/>
            <person name="Liu J.Z."/>
            <person name="Shao H.Z."/>
            <person name="Wang X."/>
            <person name="Wang C.C."/>
            <person name="Yang T.C."/>
            <person name="Huo Q.B."/>
            <person name="Li W."/>
            <person name="Chen H.Y."/>
            <person name="Chen S.E."/>
            <person name="Zhou L.G."/>
            <person name="Ni X.B."/>
            <person name="Tian J.H."/>
            <person name="Sheng Y."/>
            <person name="Liu T."/>
            <person name="Pan Y.S."/>
            <person name="Xia L.Y."/>
            <person name="Li J."/>
            <person name="Zhao F."/>
            <person name="Cao W.C."/>
        </authorList>
    </citation>
    <scope>NUCLEOTIDE SEQUENCE</scope>
    <source>
        <strain evidence="10">Rsan-2018</strain>
    </source>
</reference>
<protein>
    <recommendedName>
        <fullName evidence="9">Gamma tubulin complex component protein N-terminal domain-containing protein</fullName>
    </recommendedName>
</protein>
<dbReference type="GO" id="GO:0010008">
    <property type="term" value="C:endosome membrane"/>
    <property type="evidence" value="ECO:0007669"/>
    <property type="project" value="TreeGrafter"/>
</dbReference>
<dbReference type="EMBL" id="JABSTV010001249">
    <property type="protein sequence ID" value="KAH7963046.1"/>
    <property type="molecule type" value="Genomic_DNA"/>
</dbReference>
<reference evidence="10" key="2">
    <citation type="submission" date="2021-09" db="EMBL/GenBank/DDBJ databases">
        <authorList>
            <person name="Jia N."/>
            <person name="Wang J."/>
            <person name="Shi W."/>
            <person name="Du L."/>
            <person name="Sun Y."/>
            <person name="Zhan W."/>
            <person name="Jiang J."/>
            <person name="Wang Q."/>
            <person name="Zhang B."/>
            <person name="Ji P."/>
            <person name="Sakyi L.B."/>
            <person name="Cui X."/>
            <person name="Yuan T."/>
            <person name="Jiang B."/>
            <person name="Yang W."/>
            <person name="Lam T.T.-Y."/>
            <person name="Chang Q."/>
            <person name="Ding S."/>
            <person name="Wang X."/>
            <person name="Zhu J."/>
            <person name="Ruan X."/>
            <person name="Zhao L."/>
            <person name="Wei J."/>
            <person name="Que T."/>
            <person name="Du C."/>
            <person name="Cheng J."/>
            <person name="Dai P."/>
            <person name="Han X."/>
            <person name="Huang E."/>
            <person name="Gao Y."/>
            <person name="Liu J."/>
            <person name="Shao H."/>
            <person name="Ye R."/>
            <person name="Li L."/>
            <person name="Wei W."/>
            <person name="Wang X."/>
            <person name="Wang C."/>
            <person name="Huo Q."/>
            <person name="Li W."/>
            <person name="Guo W."/>
            <person name="Chen H."/>
            <person name="Chen S."/>
            <person name="Zhou L."/>
            <person name="Zhou L."/>
            <person name="Ni X."/>
            <person name="Tian J."/>
            <person name="Zhou Y."/>
            <person name="Sheng Y."/>
            <person name="Liu T."/>
            <person name="Pan Y."/>
            <person name="Xia L."/>
            <person name="Li J."/>
            <person name="Zhao F."/>
            <person name="Cao W."/>
        </authorList>
    </citation>
    <scope>NUCLEOTIDE SEQUENCE</scope>
    <source>
        <strain evidence="10">Rsan-2018</strain>
        <tissue evidence="10">Larvae</tissue>
    </source>
</reference>
<dbReference type="GO" id="GO:0005874">
    <property type="term" value="C:microtubule"/>
    <property type="evidence" value="ECO:0007669"/>
    <property type="project" value="UniProtKB-KW"/>
</dbReference>
<evidence type="ECO:0000256" key="1">
    <source>
        <dbReference type="ARBA" id="ARBA00004141"/>
    </source>
</evidence>
<dbReference type="Pfam" id="PF17681">
    <property type="entry name" value="GCP_N_terminal"/>
    <property type="match status" value="1"/>
</dbReference>
<dbReference type="GO" id="GO:0015086">
    <property type="term" value="F:cadmium ion transmembrane transporter activity"/>
    <property type="evidence" value="ECO:0007669"/>
    <property type="project" value="TreeGrafter"/>
</dbReference>
<dbReference type="GO" id="GO:0005384">
    <property type="term" value="F:manganese ion transmembrane transporter activity"/>
    <property type="evidence" value="ECO:0007669"/>
    <property type="project" value="TreeGrafter"/>
</dbReference>
<dbReference type="Pfam" id="PF01566">
    <property type="entry name" value="Nramp"/>
    <property type="match status" value="1"/>
</dbReference>
<keyword evidence="11" id="KW-1185">Reference proteome</keyword>